<name>A0A3P6R1P7_9BILA</name>
<dbReference type="GO" id="GO:0042393">
    <property type="term" value="F:histone binding"/>
    <property type="evidence" value="ECO:0007669"/>
    <property type="project" value="TreeGrafter"/>
</dbReference>
<dbReference type="PANTHER" id="PTHR15081">
    <property type="entry name" value="NUCLEAR AUTOANTIGENIC SPERM PROTEIN NASP -RELATED"/>
    <property type="match status" value="1"/>
</dbReference>
<organism evidence="3 4">
    <name type="scientific">Gongylonema pulchrum</name>
    <dbReference type="NCBI Taxonomy" id="637853"/>
    <lineage>
        <taxon>Eukaryota</taxon>
        <taxon>Metazoa</taxon>
        <taxon>Ecdysozoa</taxon>
        <taxon>Nematoda</taxon>
        <taxon>Chromadorea</taxon>
        <taxon>Rhabditida</taxon>
        <taxon>Spirurina</taxon>
        <taxon>Spiruromorpha</taxon>
        <taxon>Spiruroidea</taxon>
        <taxon>Gongylonematidae</taxon>
        <taxon>Gongylonema</taxon>
    </lineage>
</organism>
<gene>
    <name evidence="3" type="ORF">GPUH_LOCUS6506</name>
</gene>
<dbReference type="EMBL" id="UYRT01015411">
    <property type="protein sequence ID" value="VDK54969.1"/>
    <property type="molecule type" value="Genomic_DNA"/>
</dbReference>
<dbReference type="OrthoDB" id="5587616at2759"/>
<dbReference type="AlphaFoldDB" id="A0A3P6R1P7"/>
<evidence type="ECO:0000256" key="2">
    <source>
        <dbReference type="ARBA" id="ARBA00022803"/>
    </source>
</evidence>
<dbReference type="InterPro" id="IPR051730">
    <property type="entry name" value="NASP-like"/>
</dbReference>
<sequence length="139" mass="15208">MGYFLSVQHTMTSQECADGTAAAAAGDEREDNLANFQVLLLEGKKAFIANRLKEAEAKFSEAAGISVEMYGDFAVETFEPHFLYGKTLLELAKIEDNVFSSALQGVPLKTQGDKQLDDSISDPEALSGPILLIFRLRIF</sequence>
<protein>
    <submittedName>
        <fullName evidence="3">Uncharacterized protein</fullName>
    </submittedName>
</protein>
<dbReference type="PANTHER" id="PTHR15081:SF1">
    <property type="entry name" value="NUCLEAR AUTOANTIGENIC SPERM PROTEIN"/>
    <property type="match status" value="1"/>
</dbReference>
<evidence type="ECO:0000313" key="4">
    <source>
        <dbReference type="Proteomes" id="UP000271098"/>
    </source>
</evidence>
<dbReference type="GO" id="GO:0005654">
    <property type="term" value="C:nucleoplasm"/>
    <property type="evidence" value="ECO:0007669"/>
    <property type="project" value="TreeGrafter"/>
</dbReference>
<dbReference type="GO" id="GO:0034080">
    <property type="term" value="P:CENP-A containing chromatin assembly"/>
    <property type="evidence" value="ECO:0007669"/>
    <property type="project" value="TreeGrafter"/>
</dbReference>
<proteinExistence type="predicted"/>
<evidence type="ECO:0000256" key="1">
    <source>
        <dbReference type="ARBA" id="ARBA00022737"/>
    </source>
</evidence>
<dbReference type="Proteomes" id="UP000271098">
    <property type="component" value="Unassembled WGS sequence"/>
</dbReference>
<keyword evidence="1" id="KW-0677">Repeat</keyword>
<keyword evidence="4" id="KW-1185">Reference proteome</keyword>
<dbReference type="GO" id="GO:0006335">
    <property type="term" value="P:DNA replication-dependent chromatin assembly"/>
    <property type="evidence" value="ECO:0007669"/>
    <property type="project" value="TreeGrafter"/>
</dbReference>
<evidence type="ECO:0000313" key="3">
    <source>
        <dbReference type="EMBL" id="VDK54969.1"/>
    </source>
</evidence>
<accession>A0A3P6R1P7</accession>
<reference evidence="3 4" key="1">
    <citation type="submission" date="2018-11" db="EMBL/GenBank/DDBJ databases">
        <authorList>
            <consortium name="Pathogen Informatics"/>
        </authorList>
    </citation>
    <scope>NUCLEOTIDE SEQUENCE [LARGE SCALE GENOMIC DNA]</scope>
</reference>
<keyword evidence="2" id="KW-0802">TPR repeat</keyword>